<evidence type="ECO:0000256" key="6">
    <source>
        <dbReference type="ARBA" id="ARBA00023239"/>
    </source>
</evidence>
<dbReference type="GeneID" id="102810328"/>
<keyword evidence="5" id="KW-0472">Membrane</keyword>
<evidence type="ECO:0000313" key="8">
    <source>
        <dbReference type="Proteomes" id="UP000694865"/>
    </source>
</evidence>
<evidence type="ECO:0000256" key="1">
    <source>
        <dbReference type="ARBA" id="ARBA00004370"/>
    </source>
</evidence>
<dbReference type="InterPro" id="IPR029787">
    <property type="entry name" value="Nucleotide_cyclase"/>
</dbReference>
<keyword evidence="2" id="KW-0812">Transmembrane</keyword>
<dbReference type="PROSITE" id="PS50125">
    <property type="entry name" value="GUANYLATE_CYCLASE_2"/>
    <property type="match status" value="1"/>
</dbReference>
<accession>A0ABM0LUC7</accession>
<feature type="domain" description="Guanylate cyclase" evidence="7">
    <location>
        <begin position="114"/>
        <end position="244"/>
    </location>
</feature>
<keyword evidence="6" id="KW-0456">Lyase</keyword>
<name>A0ABM0LUC7_SACKO</name>
<evidence type="ECO:0000256" key="5">
    <source>
        <dbReference type="ARBA" id="ARBA00023136"/>
    </source>
</evidence>
<evidence type="ECO:0000256" key="3">
    <source>
        <dbReference type="ARBA" id="ARBA00022741"/>
    </source>
</evidence>
<protein>
    <submittedName>
        <fullName evidence="9">Atrial natriuretic peptide receptor 2-like</fullName>
    </submittedName>
</protein>
<keyword evidence="8" id="KW-1185">Reference proteome</keyword>
<dbReference type="InterPro" id="IPR001054">
    <property type="entry name" value="A/G_cyclase"/>
</dbReference>
<sequence length="324" mass="36122">MTIYIDTLKDSQRRMTEIIVFKLEERINVVDTRLGVRIGTMAVVLTMCGIIIKAVEVLTGNTQNYALTLAKQTKALNKERKRVSTILYSLMPKSIARQLMQNSTVTAESFSEATIFLSDIVGFTRICSDSSPMQVVELLNHVYTTFDRRIDLYDVYKVETIGDAYMVVSGIPKPNGKRHASEIAIMSLDMVSCAESLVIPHKPGTKMTLRIGIHTGSVAAGIVGTKMPRYYLFGYSVRIASRMEATGLPNRIHLSEHTRDILKDIDCFVMKQRGEITITGKGRMATYWLLNRRNIGGSAFKQDVQEHLNLNVPDAGPANSQGLI</sequence>
<dbReference type="Gene3D" id="3.30.70.1230">
    <property type="entry name" value="Nucleotide cyclase"/>
    <property type="match status" value="1"/>
</dbReference>
<evidence type="ECO:0000259" key="7">
    <source>
        <dbReference type="PROSITE" id="PS50125"/>
    </source>
</evidence>
<dbReference type="Pfam" id="PF00211">
    <property type="entry name" value="Guanylate_cyc"/>
    <property type="match status" value="1"/>
</dbReference>
<dbReference type="InterPro" id="IPR050401">
    <property type="entry name" value="Cyclic_nucleotide_synthase"/>
</dbReference>
<dbReference type="SUPFAM" id="SSF55073">
    <property type="entry name" value="Nucleotide cyclase"/>
    <property type="match status" value="1"/>
</dbReference>
<evidence type="ECO:0000313" key="9">
    <source>
        <dbReference type="RefSeq" id="XP_006811368.1"/>
    </source>
</evidence>
<organism evidence="8 9">
    <name type="scientific">Saccoglossus kowalevskii</name>
    <name type="common">Acorn worm</name>
    <dbReference type="NCBI Taxonomy" id="10224"/>
    <lineage>
        <taxon>Eukaryota</taxon>
        <taxon>Metazoa</taxon>
        <taxon>Hemichordata</taxon>
        <taxon>Enteropneusta</taxon>
        <taxon>Harrimaniidae</taxon>
        <taxon>Saccoglossus</taxon>
    </lineage>
</organism>
<keyword evidence="3" id="KW-0547">Nucleotide-binding</keyword>
<dbReference type="CDD" id="cd07302">
    <property type="entry name" value="CHD"/>
    <property type="match status" value="1"/>
</dbReference>
<proteinExistence type="predicted"/>
<gene>
    <name evidence="9" type="primary">LOC102810328</name>
</gene>
<reference evidence="9" key="1">
    <citation type="submission" date="2025-08" db="UniProtKB">
        <authorList>
            <consortium name="RefSeq"/>
        </authorList>
    </citation>
    <scope>IDENTIFICATION</scope>
    <source>
        <tissue evidence="9">Testes</tissue>
    </source>
</reference>
<keyword evidence="4" id="KW-1133">Transmembrane helix</keyword>
<dbReference type="SMART" id="SM00044">
    <property type="entry name" value="CYCc"/>
    <property type="match status" value="1"/>
</dbReference>
<comment type="subcellular location">
    <subcellularLocation>
        <location evidence="1">Membrane</location>
    </subcellularLocation>
</comment>
<dbReference type="Proteomes" id="UP000694865">
    <property type="component" value="Unplaced"/>
</dbReference>
<dbReference type="PANTHER" id="PTHR11920">
    <property type="entry name" value="GUANYLYL CYCLASE"/>
    <property type="match status" value="1"/>
</dbReference>
<evidence type="ECO:0000256" key="2">
    <source>
        <dbReference type="ARBA" id="ARBA00022692"/>
    </source>
</evidence>
<dbReference type="RefSeq" id="XP_006811368.1">
    <property type="nucleotide sequence ID" value="XM_006811305.1"/>
</dbReference>
<dbReference type="PANTHER" id="PTHR11920:SF501">
    <property type="entry name" value="GUANYLATE CYCLASE 32E"/>
    <property type="match status" value="1"/>
</dbReference>
<evidence type="ECO:0000256" key="4">
    <source>
        <dbReference type="ARBA" id="ARBA00022989"/>
    </source>
</evidence>